<reference evidence="20" key="1">
    <citation type="submission" date="2020-09" db="EMBL/GenBank/DDBJ databases">
        <title>Bacillus faecalis sp. nov., a moderately halophilic bacterium isolated from cow faeces.</title>
        <authorList>
            <person name="Jiang L."/>
            <person name="Lee J."/>
        </authorList>
    </citation>
    <scope>NUCLEOTIDE SEQUENCE</scope>
    <source>
        <strain evidence="20">AGMB 02131</strain>
    </source>
</reference>
<proteinExistence type="inferred from homology"/>
<dbReference type="Proteomes" id="UP000602076">
    <property type="component" value="Unassembled WGS sequence"/>
</dbReference>
<evidence type="ECO:0000256" key="15">
    <source>
        <dbReference type="PIRNR" id="PIRNR006769"/>
    </source>
</evidence>
<comment type="pathway">
    <text evidence="2 15">Cofactor biosynthesis; riboflavin biosynthesis; 5-amino-6-(D-ribitylamino)uracil from GTP: step 2/4.</text>
</comment>
<dbReference type="PANTHER" id="PTHR38011">
    <property type="entry name" value="DIHYDROFOLATE REDUCTASE FAMILY PROTEIN (AFU_ORTHOLOGUE AFUA_8G06820)"/>
    <property type="match status" value="1"/>
</dbReference>
<comment type="function">
    <text evidence="1 15">Converts 2,5-diamino-6-(ribosylamino)-4(3h)-pyrimidinone 5'-phosphate into 5-amino-6-(ribosylamino)-2,4(1h,3h)-pyrimidinedione 5'-phosphate.</text>
</comment>
<dbReference type="InterPro" id="IPR050765">
    <property type="entry name" value="Riboflavin_Biosynth_HTPR"/>
</dbReference>
<comment type="caution">
    <text evidence="20">The sequence shown here is derived from an EMBL/GenBank/DDBJ whole genome shotgun (WGS) entry which is preliminary data.</text>
</comment>
<dbReference type="PROSITE" id="PS00903">
    <property type="entry name" value="CYT_DCMP_DEAMINASES_1"/>
    <property type="match status" value="1"/>
</dbReference>
<evidence type="ECO:0000256" key="14">
    <source>
        <dbReference type="ARBA" id="ARBA00049886"/>
    </source>
</evidence>
<dbReference type="AlphaFoldDB" id="A0A927CXI2"/>
<dbReference type="SUPFAM" id="SSF53927">
    <property type="entry name" value="Cytidine deaminase-like"/>
    <property type="match status" value="1"/>
</dbReference>
<evidence type="ECO:0000256" key="10">
    <source>
        <dbReference type="ARBA" id="ARBA00022857"/>
    </source>
</evidence>
<comment type="catalytic activity">
    <reaction evidence="13 15">
        <text>5-amino-6-(5-phospho-D-ribitylamino)uracil + NADP(+) = 5-amino-6-(5-phospho-D-ribosylamino)uracil + NADPH + H(+)</text>
        <dbReference type="Rhea" id="RHEA:17845"/>
        <dbReference type="ChEBI" id="CHEBI:15378"/>
        <dbReference type="ChEBI" id="CHEBI:57783"/>
        <dbReference type="ChEBI" id="CHEBI:58349"/>
        <dbReference type="ChEBI" id="CHEBI:58421"/>
        <dbReference type="ChEBI" id="CHEBI:58453"/>
        <dbReference type="EC" id="1.1.1.193"/>
    </reaction>
</comment>
<dbReference type="InterPro" id="IPR011549">
    <property type="entry name" value="RibD_C"/>
</dbReference>
<dbReference type="InterPro" id="IPR016192">
    <property type="entry name" value="APOBEC/CMP_deaminase_Zn-bd"/>
</dbReference>
<feature type="binding site" evidence="17">
    <location>
        <position position="207"/>
    </location>
    <ligand>
        <name>substrate</name>
    </ligand>
</feature>
<feature type="binding site" evidence="17">
    <location>
        <position position="291"/>
    </location>
    <ligand>
        <name>substrate</name>
    </ligand>
</feature>
<comment type="similarity">
    <text evidence="4 15">In the N-terminal section; belongs to the cytidine and deoxycytidylate deaminase family.</text>
</comment>
<accession>A0A927CXI2</accession>
<keyword evidence="7 15" id="KW-0479">Metal-binding</keyword>
<feature type="active site" description="Proton donor" evidence="16">
    <location>
        <position position="52"/>
    </location>
</feature>
<dbReference type="GO" id="GO:0008703">
    <property type="term" value="F:5-amino-6-(5-phosphoribosylamino)uracil reductase activity"/>
    <property type="evidence" value="ECO:0007669"/>
    <property type="project" value="UniProtKB-EC"/>
</dbReference>
<dbReference type="Gene3D" id="3.40.430.10">
    <property type="entry name" value="Dihydrofolate Reductase, subunit A"/>
    <property type="match status" value="1"/>
</dbReference>
<dbReference type="FunFam" id="3.40.140.10:FF:000025">
    <property type="entry name" value="Riboflavin biosynthesis protein RibD"/>
    <property type="match status" value="1"/>
</dbReference>
<evidence type="ECO:0000256" key="11">
    <source>
        <dbReference type="ARBA" id="ARBA00023002"/>
    </source>
</evidence>
<dbReference type="GO" id="GO:0050661">
    <property type="term" value="F:NADP binding"/>
    <property type="evidence" value="ECO:0007669"/>
    <property type="project" value="InterPro"/>
</dbReference>
<evidence type="ECO:0000256" key="12">
    <source>
        <dbReference type="ARBA" id="ARBA00023268"/>
    </source>
</evidence>
<dbReference type="InterPro" id="IPR024072">
    <property type="entry name" value="DHFR-like_dom_sf"/>
</dbReference>
<feature type="binding site" evidence="18">
    <location>
        <position position="50"/>
    </location>
    <ligand>
        <name>Zn(2+)</name>
        <dbReference type="ChEBI" id="CHEBI:29105"/>
        <note>catalytic</note>
    </ligand>
</feature>
<dbReference type="InterPro" id="IPR016193">
    <property type="entry name" value="Cytidine_deaminase-like"/>
</dbReference>
<keyword evidence="21" id="KW-1185">Reference proteome</keyword>
<dbReference type="EC" id="1.1.1.193" evidence="15"/>
<keyword evidence="6 15" id="KW-0686">Riboflavin biosynthesis</keyword>
<keyword evidence="12" id="KW-0511">Multifunctional enzyme</keyword>
<evidence type="ECO:0000313" key="21">
    <source>
        <dbReference type="Proteomes" id="UP000602076"/>
    </source>
</evidence>
<feature type="binding site" evidence="17">
    <location>
        <position position="170"/>
    </location>
    <ligand>
        <name>NADP(+)</name>
        <dbReference type="ChEBI" id="CHEBI:58349"/>
    </ligand>
</feature>
<keyword evidence="9 15" id="KW-0862">Zinc</keyword>
<evidence type="ECO:0000256" key="16">
    <source>
        <dbReference type="PIRSR" id="PIRSR006769-1"/>
    </source>
</evidence>
<evidence type="ECO:0000256" key="1">
    <source>
        <dbReference type="ARBA" id="ARBA00002151"/>
    </source>
</evidence>
<dbReference type="RefSeq" id="WP_190997311.1">
    <property type="nucleotide sequence ID" value="NZ_JACXSI010000010.1"/>
</dbReference>
<organism evidence="20 21">
    <name type="scientific">Peribacillus faecalis</name>
    <dbReference type="NCBI Taxonomy" id="2772559"/>
    <lineage>
        <taxon>Bacteria</taxon>
        <taxon>Bacillati</taxon>
        <taxon>Bacillota</taxon>
        <taxon>Bacilli</taxon>
        <taxon>Bacillales</taxon>
        <taxon>Bacillaceae</taxon>
        <taxon>Peribacillus</taxon>
    </lineage>
</organism>
<dbReference type="InterPro" id="IPR002734">
    <property type="entry name" value="RibDG_C"/>
</dbReference>
<protein>
    <recommendedName>
        <fullName evidence="15">Riboflavin biosynthesis protein RibD</fullName>
    </recommendedName>
    <domain>
        <recommendedName>
            <fullName evidence="15">Diaminohydroxyphosphoribosylaminopyrimidine deaminase</fullName>
            <shortName evidence="15">DRAP deaminase</shortName>
            <ecNumber evidence="15">3.5.4.26</ecNumber>
        </recommendedName>
        <alternativeName>
            <fullName evidence="15">Riboflavin-specific deaminase</fullName>
        </alternativeName>
    </domain>
    <domain>
        <recommendedName>
            <fullName evidence="15">5-amino-6-(5-phosphoribosylamino)uracil reductase</fullName>
            <ecNumber evidence="15">1.1.1.193</ecNumber>
        </recommendedName>
        <alternativeName>
            <fullName evidence="15">HTP reductase</fullName>
        </alternativeName>
    </domain>
</protein>
<evidence type="ECO:0000256" key="8">
    <source>
        <dbReference type="ARBA" id="ARBA00022801"/>
    </source>
</evidence>
<feature type="domain" description="CMP/dCMP-type deaminase" evidence="19">
    <location>
        <begin position="1"/>
        <end position="123"/>
    </location>
</feature>
<evidence type="ECO:0000313" key="20">
    <source>
        <dbReference type="EMBL" id="MBD3107770.1"/>
    </source>
</evidence>
<evidence type="ECO:0000256" key="4">
    <source>
        <dbReference type="ARBA" id="ARBA00005259"/>
    </source>
</evidence>
<sequence length="360" mass="39514">MNDEYYMAFALRLASAVKGQTSPNPQVGSVIVKEHTIVGFGSHLKAGEAHAEIHALNMAGDQANGATMYVTLEPCNHFGKTPPCTRAIIEAGIKEVVIASVDRNPIVAGSGINQLQNAGIIVRTGIFQEQADQLNESFFHFAQTKQPFVTLKQAITLDGKTATKTGHSKWITGQLSRKDVHTDRGLHDAVLVGIETVLADNPSLTNRDGFPSKQPIRIVLDTHLRIPLDCKLINDKEAPTWILTGSEVDSAKISRFQHENVEIIRLSESNIQIDNVLHILAERNITSLYVEGGQKVQASFLKSGNVNRVITYIAPKLIGGSDAYGMIAQLDVRSMEEAYPLQFEKVEQLGEDIKITSKRR</sequence>
<keyword evidence="10 15" id="KW-0521">NADP</keyword>
<dbReference type="NCBIfam" id="TIGR00326">
    <property type="entry name" value="eubact_ribD"/>
    <property type="match status" value="1"/>
</dbReference>
<comment type="similarity">
    <text evidence="5 15">In the C-terminal section; belongs to the HTP reductase family.</text>
</comment>
<evidence type="ECO:0000256" key="3">
    <source>
        <dbReference type="ARBA" id="ARBA00004910"/>
    </source>
</evidence>
<feature type="binding site" evidence="17">
    <location>
        <position position="168"/>
    </location>
    <ligand>
        <name>substrate</name>
    </ligand>
</feature>
<dbReference type="GO" id="GO:0008835">
    <property type="term" value="F:diaminohydroxyphosphoribosylaminopyrimidine deaminase activity"/>
    <property type="evidence" value="ECO:0007669"/>
    <property type="project" value="UniProtKB-EC"/>
</dbReference>
<comment type="pathway">
    <text evidence="3 15">Cofactor biosynthesis; riboflavin biosynthesis; 5-amino-6-(D-ribitylamino)uracil from GTP: step 3/4.</text>
</comment>
<feature type="binding site" evidence="17">
    <location>
        <position position="154"/>
    </location>
    <ligand>
        <name>NADP(+)</name>
        <dbReference type="ChEBI" id="CHEBI:58349"/>
    </ligand>
</feature>
<evidence type="ECO:0000256" key="9">
    <source>
        <dbReference type="ARBA" id="ARBA00022833"/>
    </source>
</evidence>
<dbReference type="Gene3D" id="3.40.140.10">
    <property type="entry name" value="Cytidine Deaminase, domain 2"/>
    <property type="match status" value="1"/>
</dbReference>
<dbReference type="EC" id="3.5.4.26" evidence="15"/>
<evidence type="ECO:0000256" key="6">
    <source>
        <dbReference type="ARBA" id="ARBA00022619"/>
    </source>
</evidence>
<keyword evidence="8 15" id="KW-0378">Hydrolase</keyword>
<evidence type="ECO:0000256" key="17">
    <source>
        <dbReference type="PIRSR" id="PIRSR006769-2"/>
    </source>
</evidence>
<dbReference type="SUPFAM" id="SSF53597">
    <property type="entry name" value="Dihydrofolate reductase-like"/>
    <property type="match status" value="1"/>
</dbReference>
<dbReference type="PIRSF" id="PIRSF006769">
    <property type="entry name" value="RibD"/>
    <property type="match status" value="1"/>
</dbReference>
<feature type="binding site" evidence="18">
    <location>
        <position position="75"/>
    </location>
    <ligand>
        <name>Zn(2+)</name>
        <dbReference type="ChEBI" id="CHEBI:29105"/>
        <note>catalytic</note>
    </ligand>
</feature>
<feature type="binding site" evidence="17">
    <location>
        <position position="222"/>
    </location>
    <ligand>
        <name>NADP(+)</name>
        <dbReference type="ChEBI" id="CHEBI:58349"/>
    </ligand>
</feature>
<name>A0A927CXI2_9BACI</name>
<gene>
    <name evidence="20" type="primary">ribD</name>
    <name evidence="20" type="ORF">IEO70_05270</name>
</gene>
<evidence type="ECO:0000256" key="2">
    <source>
        <dbReference type="ARBA" id="ARBA00004882"/>
    </source>
</evidence>
<evidence type="ECO:0000256" key="18">
    <source>
        <dbReference type="PIRSR" id="PIRSR006769-3"/>
    </source>
</evidence>
<dbReference type="Pfam" id="PF00383">
    <property type="entry name" value="dCMP_cyt_deam_1"/>
    <property type="match status" value="1"/>
</dbReference>
<comment type="cofactor">
    <cofactor evidence="15 18">
        <name>Zn(2+)</name>
        <dbReference type="ChEBI" id="CHEBI:29105"/>
    </cofactor>
    <text evidence="15 18">Binds 1 zinc ion.</text>
</comment>
<feature type="binding site" evidence="17">
    <location>
        <position position="200"/>
    </location>
    <ligand>
        <name>NADP(+)</name>
        <dbReference type="ChEBI" id="CHEBI:58349"/>
    </ligand>
</feature>
<dbReference type="PROSITE" id="PS51747">
    <property type="entry name" value="CYT_DCMP_DEAMINASES_2"/>
    <property type="match status" value="1"/>
</dbReference>
<dbReference type="GO" id="GO:0009231">
    <property type="term" value="P:riboflavin biosynthetic process"/>
    <property type="evidence" value="ECO:0007669"/>
    <property type="project" value="UniProtKB-KW"/>
</dbReference>
<feature type="binding site" evidence="17">
    <location>
        <begin position="293"/>
        <end position="299"/>
    </location>
    <ligand>
        <name>NADP(+)</name>
        <dbReference type="ChEBI" id="CHEBI:58349"/>
    </ligand>
</feature>
<evidence type="ECO:0000256" key="5">
    <source>
        <dbReference type="ARBA" id="ARBA00007417"/>
    </source>
</evidence>
<feature type="binding site" evidence="17">
    <location>
        <position position="184"/>
    </location>
    <ligand>
        <name>substrate</name>
    </ligand>
</feature>
<dbReference type="EMBL" id="JACXSI010000010">
    <property type="protein sequence ID" value="MBD3107770.1"/>
    <property type="molecule type" value="Genomic_DNA"/>
</dbReference>
<evidence type="ECO:0000259" key="19">
    <source>
        <dbReference type="PROSITE" id="PS51747"/>
    </source>
</evidence>
<comment type="catalytic activity">
    <reaction evidence="14 15">
        <text>2,5-diamino-6-hydroxy-4-(5-phosphoribosylamino)-pyrimidine + H2O + H(+) = 5-amino-6-(5-phospho-D-ribosylamino)uracil + NH4(+)</text>
        <dbReference type="Rhea" id="RHEA:21868"/>
        <dbReference type="ChEBI" id="CHEBI:15377"/>
        <dbReference type="ChEBI" id="CHEBI:15378"/>
        <dbReference type="ChEBI" id="CHEBI:28938"/>
        <dbReference type="ChEBI" id="CHEBI:58453"/>
        <dbReference type="ChEBI" id="CHEBI:58614"/>
        <dbReference type="EC" id="3.5.4.26"/>
    </reaction>
</comment>
<dbReference type="NCBIfam" id="TIGR00227">
    <property type="entry name" value="ribD_Cterm"/>
    <property type="match status" value="1"/>
</dbReference>
<evidence type="ECO:0000256" key="7">
    <source>
        <dbReference type="ARBA" id="ARBA00022723"/>
    </source>
</evidence>
<dbReference type="PANTHER" id="PTHR38011:SF7">
    <property type="entry name" value="2,5-DIAMINO-6-RIBOSYLAMINO-4(3H)-PYRIMIDINONE 5'-PHOSPHATE REDUCTASE"/>
    <property type="match status" value="1"/>
</dbReference>
<feature type="binding site" evidence="17">
    <location>
        <position position="196"/>
    </location>
    <ligand>
        <name>NADP(+)</name>
        <dbReference type="ChEBI" id="CHEBI:58349"/>
    </ligand>
</feature>
<evidence type="ECO:0000256" key="13">
    <source>
        <dbReference type="ARBA" id="ARBA00049861"/>
    </source>
</evidence>
<keyword evidence="11 15" id="KW-0560">Oxidoreductase</keyword>
<feature type="binding site" evidence="18">
    <location>
        <position position="84"/>
    </location>
    <ligand>
        <name>Zn(2+)</name>
        <dbReference type="ChEBI" id="CHEBI:29105"/>
        <note>catalytic</note>
    </ligand>
</feature>
<dbReference type="Pfam" id="PF01872">
    <property type="entry name" value="RibD_C"/>
    <property type="match status" value="1"/>
</dbReference>
<dbReference type="InterPro" id="IPR002125">
    <property type="entry name" value="CMP_dCMP_dom"/>
</dbReference>
<dbReference type="InterPro" id="IPR004794">
    <property type="entry name" value="Eubact_RibD"/>
</dbReference>
<dbReference type="GO" id="GO:0008270">
    <property type="term" value="F:zinc ion binding"/>
    <property type="evidence" value="ECO:0007669"/>
    <property type="project" value="InterPro"/>
</dbReference>
<feature type="binding site" evidence="17">
    <location>
        <position position="204"/>
    </location>
    <ligand>
        <name>substrate</name>
    </ligand>
</feature>
<dbReference type="CDD" id="cd01284">
    <property type="entry name" value="Riboflavin_deaminase-reductase"/>
    <property type="match status" value="1"/>
</dbReference>